<gene>
    <name evidence="1" type="ORF">EZS28_002819</name>
</gene>
<proteinExistence type="predicted"/>
<evidence type="ECO:0000313" key="2">
    <source>
        <dbReference type="Proteomes" id="UP000324800"/>
    </source>
</evidence>
<dbReference type="AlphaFoldDB" id="A0A5J4X322"/>
<dbReference type="EMBL" id="SNRW01000354">
    <property type="protein sequence ID" value="KAA6401651.1"/>
    <property type="molecule type" value="Genomic_DNA"/>
</dbReference>
<name>A0A5J4X322_9EUKA</name>
<accession>A0A5J4X322</accession>
<organism evidence="1 2">
    <name type="scientific">Streblomastix strix</name>
    <dbReference type="NCBI Taxonomy" id="222440"/>
    <lineage>
        <taxon>Eukaryota</taxon>
        <taxon>Metamonada</taxon>
        <taxon>Preaxostyla</taxon>
        <taxon>Oxymonadida</taxon>
        <taxon>Streblomastigidae</taxon>
        <taxon>Streblomastix</taxon>
    </lineage>
</organism>
<reference evidence="1 2" key="1">
    <citation type="submission" date="2019-03" db="EMBL/GenBank/DDBJ databases">
        <title>Single cell metagenomics reveals metabolic interactions within the superorganism composed of flagellate Streblomastix strix and complex community of Bacteroidetes bacteria on its surface.</title>
        <authorList>
            <person name="Treitli S.C."/>
            <person name="Kolisko M."/>
            <person name="Husnik F."/>
            <person name="Keeling P."/>
            <person name="Hampl V."/>
        </authorList>
    </citation>
    <scope>NUCLEOTIDE SEQUENCE [LARGE SCALE GENOMIC DNA]</scope>
    <source>
        <strain evidence="1">ST1C</strain>
    </source>
</reference>
<protein>
    <submittedName>
        <fullName evidence="1">Uncharacterized protein</fullName>
    </submittedName>
</protein>
<sequence>MSQISGYEQLNLGEGILIYEMADASDNNGELKKSEWRRLNWFEMMRVITRSLAWQYMEDCEVKDLYVG</sequence>
<dbReference type="Proteomes" id="UP000324800">
    <property type="component" value="Unassembled WGS sequence"/>
</dbReference>
<evidence type="ECO:0000313" key="1">
    <source>
        <dbReference type="EMBL" id="KAA6401651.1"/>
    </source>
</evidence>
<comment type="caution">
    <text evidence="1">The sequence shown here is derived from an EMBL/GenBank/DDBJ whole genome shotgun (WGS) entry which is preliminary data.</text>
</comment>